<name>A0A1X6ZSK4_9RHOB</name>
<proteinExistence type="predicted"/>
<dbReference type="EMBL" id="FWFX01000010">
    <property type="protein sequence ID" value="SLN59999.1"/>
    <property type="molecule type" value="Genomic_DNA"/>
</dbReference>
<organism evidence="1 2">
    <name type="scientific">Roseovarius albus</name>
    <dbReference type="NCBI Taxonomy" id="1247867"/>
    <lineage>
        <taxon>Bacteria</taxon>
        <taxon>Pseudomonadati</taxon>
        <taxon>Pseudomonadota</taxon>
        <taxon>Alphaproteobacteria</taxon>
        <taxon>Rhodobacterales</taxon>
        <taxon>Roseobacteraceae</taxon>
        <taxon>Roseovarius</taxon>
    </lineage>
</organism>
<evidence type="ECO:0000313" key="1">
    <source>
        <dbReference type="EMBL" id="SLN59999.1"/>
    </source>
</evidence>
<dbReference type="SUPFAM" id="SSF53795">
    <property type="entry name" value="PEP carboxykinase-like"/>
    <property type="match status" value="1"/>
</dbReference>
<evidence type="ECO:0008006" key="3">
    <source>
        <dbReference type="Google" id="ProtNLM"/>
    </source>
</evidence>
<dbReference type="Gene3D" id="3.40.50.300">
    <property type="entry name" value="P-loop containing nucleotide triphosphate hydrolases"/>
    <property type="match status" value="1"/>
</dbReference>
<protein>
    <recommendedName>
        <fullName evidence="3">HPr kinase/phosphorylase</fullName>
    </recommendedName>
</protein>
<evidence type="ECO:0000313" key="2">
    <source>
        <dbReference type="Proteomes" id="UP000193061"/>
    </source>
</evidence>
<sequence length="398" mass="43175">MNKTYDTGKCDFGTFVAFVRECSESAYDIEISQLNGHTVLHSRATGAILITDGFGRDLIECVKDAPSESELLARLSHSGFFPTTEEDVLCRAVAALSEWQDVGLFATERYPYPEPVYDDGRDAPHMRTYASPHGCFVIETDDQKLADQLDEILGRYRAAKGVCTPTKRARCVSQNGGRRGVFLEGEAIWGRSTRDEARYFLVREAAEILCGADRVGSILHGSSVRGDTGALLFVGDSGHGKSTLAQGLVAAGCGFLADDHLPLHIDGRDLMAFPTGSAVKPGARELPEVKALVDCHGKEGSLRKGVSYLQIPAAGQIATRHIIRAIVMPKFFEGADLKVERVAPPEAFFECILSGARPSRQTASAAPLAKMCDKVPAYRLTFGSSDQSIPTCLDWLQQ</sequence>
<gene>
    <name evidence="1" type="ORF">ROA7450_03111</name>
</gene>
<dbReference type="InterPro" id="IPR027417">
    <property type="entry name" value="P-loop_NTPase"/>
</dbReference>
<accession>A0A1X6ZSK4</accession>
<reference evidence="1 2" key="1">
    <citation type="submission" date="2017-03" db="EMBL/GenBank/DDBJ databases">
        <authorList>
            <person name="Afonso C.L."/>
            <person name="Miller P.J."/>
            <person name="Scott M.A."/>
            <person name="Spackman E."/>
            <person name="Goraichik I."/>
            <person name="Dimitrov K.M."/>
            <person name="Suarez D.L."/>
            <person name="Swayne D.E."/>
        </authorList>
    </citation>
    <scope>NUCLEOTIDE SEQUENCE [LARGE SCALE GENOMIC DNA]</scope>
    <source>
        <strain evidence="1 2">CECT 7450</strain>
    </source>
</reference>
<dbReference type="Proteomes" id="UP000193061">
    <property type="component" value="Unassembled WGS sequence"/>
</dbReference>
<keyword evidence="2" id="KW-1185">Reference proteome</keyword>
<dbReference type="AlphaFoldDB" id="A0A1X6ZSK4"/>